<evidence type="ECO:0000256" key="2">
    <source>
        <dbReference type="ARBA" id="ARBA00022729"/>
    </source>
</evidence>
<dbReference type="Gene3D" id="3.40.50.1820">
    <property type="entry name" value="alpha/beta hydrolase"/>
    <property type="match status" value="1"/>
</dbReference>
<keyword evidence="7" id="KW-1185">Reference proteome</keyword>
<evidence type="ECO:0000256" key="1">
    <source>
        <dbReference type="ARBA" id="ARBA00022487"/>
    </source>
</evidence>
<evidence type="ECO:0000256" key="3">
    <source>
        <dbReference type="ARBA" id="ARBA00022801"/>
    </source>
</evidence>
<dbReference type="Pfam" id="PF22244">
    <property type="entry name" value="GCE_fung"/>
    <property type="match status" value="1"/>
</dbReference>
<evidence type="ECO:0000313" key="7">
    <source>
        <dbReference type="Proteomes" id="UP001589753"/>
    </source>
</evidence>
<evidence type="ECO:0000259" key="5">
    <source>
        <dbReference type="Pfam" id="PF22244"/>
    </source>
</evidence>
<keyword evidence="1" id="KW-0719">Serine esterase</keyword>
<protein>
    <recommendedName>
        <fullName evidence="5">4-O-methyl-glucuronoyl methylesterase-like domain-containing protein</fullName>
    </recommendedName>
</protein>
<dbReference type="EMBL" id="JBHMDI010000052">
    <property type="protein sequence ID" value="MFB9349653.1"/>
    <property type="molecule type" value="Genomic_DNA"/>
</dbReference>
<sequence>MSSAVAALFPPRPDTAGTLVPVAAEPGAEDDGVAPGAEPLTSGPELPAPLRKPDGTRISTRSERCRRRAEIRKPAERHVHGQRPAPSWCSKGGRADRPLKGSGAAVISLDPYALGREGTPRGDEQSALFGLYGSSGSTGLLMAWPWAWR</sequence>
<keyword evidence="3" id="KW-0378">Hydrolase</keyword>
<dbReference type="Proteomes" id="UP001589753">
    <property type="component" value="Unassembled WGS sequence"/>
</dbReference>
<feature type="compositionally biased region" description="Basic and acidic residues" evidence="4">
    <location>
        <begin position="51"/>
        <end position="63"/>
    </location>
</feature>
<comment type="caution">
    <text evidence="6">The sequence shown here is derived from an EMBL/GenBank/DDBJ whole genome shotgun (WGS) entry which is preliminary data.</text>
</comment>
<name>A0ABV5LBU5_9ACTN</name>
<gene>
    <name evidence="6" type="ORF">ACFFUA_19730</name>
</gene>
<organism evidence="6 7">
    <name type="scientific">Streptomyces heliomycini</name>
    <dbReference type="NCBI Taxonomy" id="284032"/>
    <lineage>
        <taxon>Bacteria</taxon>
        <taxon>Bacillati</taxon>
        <taxon>Actinomycetota</taxon>
        <taxon>Actinomycetes</taxon>
        <taxon>Kitasatosporales</taxon>
        <taxon>Streptomycetaceae</taxon>
        <taxon>Streptomyces</taxon>
    </lineage>
</organism>
<accession>A0ABV5LBU5</accession>
<dbReference type="InterPro" id="IPR029058">
    <property type="entry name" value="AB_hydrolase_fold"/>
</dbReference>
<evidence type="ECO:0000313" key="6">
    <source>
        <dbReference type="EMBL" id="MFB9349653.1"/>
    </source>
</evidence>
<dbReference type="InterPro" id="IPR054579">
    <property type="entry name" value="GCE-like_dom"/>
</dbReference>
<proteinExistence type="predicted"/>
<dbReference type="RefSeq" id="WP_380956239.1">
    <property type="nucleotide sequence ID" value="NZ_JBHMDI010000052.1"/>
</dbReference>
<evidence type="ECO:0000256" key="4">
    <source>
        <dbReference type="SAM" id="MobiDB-lite"/>
    </source>
</evidence>
<feature type="region of interest" description="Disordered" evidence="4">
    <location>
        <begin position="1"/>
        <end position="101"/>
    </location>
</feature>
<feature type="domain" description="4-O-methyl-glucuronoyl methylesterase-like" evidence="5">
    <location>
        <begin position="60"/>
        <end position="147"/>
    </location>
</feature>
<keyword evidence="2" id="KW-0732">Signal</keyword>
<reference evidence="6 7" key="1">
    <citation type="submission" date="2024-09" db="EMBL/GenBank/DDBJ databases">
        <authorList>
            <person name="Sun Q."/>
            <person name="Mori K."/>
        </authorList>
    </citation>
    <scope>NUCLEOTIDE SEQUENCE [LARGE SCALE GENOMIC DNA]</scope>
    <source>
        <strain evidence="6 7">JCM 9767</strain>
    </source>
</reference>